<dbReference type="CDD" id="cd00140">
    <property type="entry name" value="beta_clamp"/>
    <property type="match status" value="1"/>
</dbReference>
<keyword evidence="9" id="KW-0238">DNA-binding</keyword>
<dbReference type="Proteomes" id="UP000199706">
    <property type="component" value="Unassembled WGS sequence"/>
</dbReference>
<dbReference type="NCBIfam" id="TIGR00663">
    <property type="entry name" value="dnan"/>
    <property type="match status" value="1"/>
</dbReference>
<evidence type="ECO:0000256" key="8">
    <source>
        <dbReference type="ARBA" id="ARBA00022932"/>
    </source>
</evidence>
<reference evidence="14 15" key="1">
    <citation type="submission" date="2016-10" db="EMBL/GenBank/DDBJ databases">
        <authorList>
            <person name="de Groot N.N."/>
        </authorList>
    </citation>
    <scope>NUCLEOTIDE SEQUENCE [LARGE SCALE GENOMIC DNA]</scope>
    <source>
        <strain evidence="14 15">LMG 2247</strain>
    </source>
</reference>
<evidence type="ECO:0000259" key="11">
    <source>
        <dbReference type="Pfam" id="PF00712"/>
    </source>
</evidence>
<dbReference type="PANTHER" id="PTHR30478:SF0">
    <property type="entry name" value="BETA SLIDING CLAMP"/>
    <property type="match status" value="1"/>
</dbReference>
<dbReference type="SUPFAM" id="SSF55979">
    <property type="entry name" value="DNA clamp"/>
    <property type="match status" value="3"/>
</dbReference>
<evidence type="ECO:0000313" key="14">
    <source>
        <dbReference type="EMBL" id="SDG37795.1"/>
    </source>
</evidence>
<dbReference type="RefSeq" id="WP_090683216.1">
    <property type="nucleotide sequence ID" value="NZ_CADERL010000022.1"/>
</dbReference>
<evidence type="ECO:0000256" key="4">
    <source>
        <dbReference type="ARBA" id="ARBA00022490"/>
    </source>
</evidence>
<name>A0A1G7TR88_9BURK</name>
<dbReference type="EMBL" id="FNCJ01000003">
    <property type="protein sequence ID" value="SDG37795.1"/>
    <property type="molecule type" value="Genomic_DNA"/>
</dbReference>
<evidence type="ECO:0000259" key="13">
    <source>
        <dbReference type="Pfam" id="PF02768"/>
    </source>
</evidence>
<evidence type="ECO:0000256" key="6">
    <source>
        <dbReference type="ARBA" id="ARBA00022695"/>
    </source>
</evidence>
<evidence type="ECO:0000256" key="3">
    <source>
        <dbReference type="ARBA" id="ARBA00021035"/>
    </source>
</evidence>
<dbReference type="PANTHER" id="PTHR30478">
    <property type="entry name" value="DNA POLYMERASE III SUBUNIT BETA"/>
    <property type="match status" value="1"/>
</dbReference>
<protein>
    <recommendedName>
        <fullName evidence="3 10">Beta sliding clamp</fullName>
    </recommendedName>
</protein>
<comment type="similarity">
    <text evidence="2 10">Belongs to the beta sliding clamp family.</text>
</comment>
<evidence type="ECO:0000259" key="12">
    <source>
        <dbReference type="Pfam" id="PF02767"/>
    </source>
</evidence>
<dbReference type="InterPro" id="IPR046938">
    <property type="entry name" value="DNA_clamp_sf"/>
</dbReference>
<feature type="domain" description="DNA polymerase III beta sliding clamp C-terminal" evidence="13">
    <location>
        <begin position="245"/>
        <end position="364"/>
    </location>
</feature>
<dbReference type="GO" id="GO:0008408">
    <property type="term" value="F:3'-5' exonuclease activity"/>
    <property type="evidence" value="ECO:0007669"/>
    <property type="project" value="InterPro"/>
</dbReference>
<keyword evidence="4 10" id="KW-0963">Cytoplasm</keyword>
<comment type="function">
    <text evidence="10">Confers DNA tethering and processivity to DNA polymerases and other proteins. Acts as a clamp, forming a ring around DNA (a reaction catalyzed by the clamp-loading complex) which diffuses in an ATP-independent manner freely and bidirectionally along dsDNA. Initially characterized for its ability to contact the catalytic subunit of DNA polymerase III (Pol III), a complex, multichain enzyme responsible for most of the replicative synthesis in bacteria; Pol III exhibits 3'-5' exonuclease proofreading activity. The beta chain is required for initiation of replication as well as for processivity of DNA replication.</text>
</comment>
<evidence type="ECO:0000256" key="1">
    <source>
        <dbReference type="ARBA" id="ARBA00004496"/>
    </source>
</evidence>
<organism evidence="14 15">
    <name type="scientific">Paraburkholderia phenazinium</name>
    <dbReference type="NCBI Taxonomy" id="60549"/>
    <lineage>
        <taxon>Bacteria</taxon>
        <taxon>Pseudomonadati</taxon>
        <taxon>Pseudomonadota</taxon>
        <taxon>Betaproteobacteria</taxon>
        <taxon>Burkholderiales</taxon>
        <taxon>Burkholderiaceae</taxon>
        <taxon>Paraburkholderia</taxon>
    </lineage>
</organism>
<sequence>MKFLTAPRDALIHPLQIVCGIVERRSTVPVLSSVLVATEGKQLQFQSTDLELELSATETIDSSESNTALTVNARKLLDVVRAMPDAQLSLSLSGSRLIIQGPGSRISLHAGRSEDFPQLKRSAKPELSFSVEAGKLKRLLHMVHFAMADNDIRYYLNGTLLIGGPELTAVATDGHRLATAHIPSQTSHDAQEMIIPRKAIIELIRLLPEDDSTVLITAASGYASFAFGKVFFTCKLISGRYPDFKRVIPSGFEAEFTLERQAFHACLQRAAVLTTEKFRSIQCSAGHGRLQISLNNPDDEESFEELDIAYDGAPVELSFNIRYLLDAMATLRTETLNFRLSASKLSALFVAPGDEAFRYVVMALRK</sequence>
<dbReference type="GO" id="GO:0003677">
    <property type="term" value="F:DNA binding"/>
    <property type="evidence" value="ECO:0007669"/>
    <property type="project" value="UniProtKB-UniRule"/>
</dbReference>
<keyword evidence="6 10" id="KW-0548">Nucleotidyltransferase</keyword>
<evidence type="ECO:0000256" key="10">
    <source>
        <dbReference type="PIRNR" id="PIRNR000804"/>
    </source>
</evidence>
<evidence type="ECO:0000256" key="7">
    <source>
        <dbReference type="ARBA" id="ARBA00022705"/>
    </source>
</evidence>
<feature type="domain" description="DNA polymerase III beta sliding clamp N-terminal" evidence="11">
    <location>
        <begin position="4"/>
        <end position="119"/>
    </location>
</feature>
<dbReference type="Gene3D" id="3.10.150.10">
    <property type="entry name" value="DNA Polymerase III, subunit A, domain 2"/>
    <property type="match status" value="1"/>
</dbReference>
<accession>A0A1G7TR88</accession>
<comment type="subcellular location">
    <subcellularLocation>
        <location evidence="1 10">Cytoplasm</location>
    </subcellularLocation>
</comment>
<dbReference type="OrthoDB" id="8421503at2"/>
<gene>
    <name evidence="14" type="ORF">SAMN05216466_103130</name>
</gene>
<evidence type="ECO:0000256" key="5">
    <source>
        <dbReference type="ARBA" id="ARBA00022679"/>
    </source>
</evidence>
<keyword evidence="7 10" id="KW-0235">DNA replication</keyword>
<keyword evidence="5 10" id="KW-0808">Transferase</keyword>
<dbReference type="InterPro" id="IPR022637">
    <property type="entry name" value="DNA_polIII_beta_cen"/>
</dbReference>
<dbReference type="InterPro" id="IPR022635">
    <property type="entry name" value="DNA_polIII_beta_C"/>
</dbReference>
<evidence type="ECO:0000256" key="2">
    <source>
        <dbReference type="ARBA" id="ARBA00010752"/>
    </source>
</evidence>
<dbReference type="SMART" id="SM00480">
    <property type="entry name" value="POL3Bc"/>
    <property type="match status" value="1"/>
</dbReference>
<dbReference type="GO" id="GO:0006271">
    <property type="term" value="P:DNA strand elongation involved in DNA replication"/>
    <property type="evidence" value="ECO:0007669"/>
    <property type="project" value="TreeGrafter"/>
</dbReference>
<keyword evidence="8 10" id="KW-0239">DNA-directed DNA polymerase</keyword>
<dbReference type="GO" id="GO:0009360">
    <property type="term" value="C:DNA polymerase III complex"/>
    <property type="evidence" value="ECO:0007669"/>
    <property type="project" value="InterPro"/>
</dbReference>
<dbReference type="Pfam" id="PF00712">
    <property type="entry name" value="DNA_pol3_beta"/>
    <property type="match status" value="1"/>
</dbReference>
<comment type="subunit">
    <text evidence="10">Forms a ring-shaped head-to-tail homodimer around DNA.</text>
</comment>
<dbReference type="Pfam" id="PF02767">
    <property type="entry name" value="DNA_pol3_beta_2"/>
    <property type="match status" value="1"/>
</dbReference>
<dbReference type="Gene3D" id="3.70.10.10">
    <property type="match status" value="1"/>
</dbReference>
<evidence type="ECO:0000313" key="15">
    <source>
        <dbReference type="Proteomes" id="UP000199706"/>
    </source>
</evidence>
<dbReference type="PIRSF" id="PIRSF000804">
    <property type="entry name" value="DNA_pol_III_b"/>
    <property type="match status" value="1"/>
</dbReference>
<dbReference type="InterPro" id="IPR022634">
    <property type="entry name" value="DNA_polIII_beta_N"/>
</dbReference>
<dbReference type="AlphaFoldDB" id="A0A1G7TR88"/>
<dbReference type="Pfam" id="PF02768">
    <property type="entry name" value="DNA_pol3_beta_3"/>
    <property type="match status" value="1"/>
</dbReference>
<feature type="domain" description="DNA polymerase III beta sliding clamp central" evidence="12">
    <location>
        <begin position="131"/>
        <end position="243"/>
    </location>
</feature>
<evidence type="ECO:0000256" key="9">
    <source>
        <dbReference type="ARBA" id="ARBA00023125"/>
    </source>
</evidence>
<dbReference type="GO" id="GO:0005737">
    <property type="term" value="C:cytoplasm"/>
    <property type="evidence" value="ECO:0007669"/>
    <property type="project" value="UniProtKB-SubCell"/>
</dbReference>
<dbReference type="InterPro" id="IPR001001">
    <property type="entry name" value="DNA_polIII_beta"/>
</dbReference>
<dbReference type="GO" id="GO:0003887">
    <property type="term" value="F:DNA-directed DNA polymerase activity"/>
    <property type="evidence" value="ECO:0007669"/>
    <property type="project" value="UniProtKB-UniRule"/>
</dbReference>
<proteinExistence type="inferred from homology"/>